<evidence type="ECO:0000256" key="10">
    <source>
        <dbReference type="ARBA" id="ARBA00023027"/>
    </source>
</evidence>
<dbReference type="PROSITE" id="PS51383">
    <property type="entry name" value="YJEF_C_3"/>
    <property type="match status" value="1"/>
</dbReference>
<dbReference type="EC" id="4.2.1.136" evidence="19"/>
<comment type="similarity">
    <text evidence="17">Belongs to the NnrD/CARKD family.</text>
</comment>
<comment type="function">
    <text evidence="14 19">Bifunctional enzyme that catalyzes the epimerization of the S- and R-forms of NAD(P)HX and the dehydration of the S-form of NAD(P)HX at the expense of ADP, which is converted to AMP. This allows the repair of both epimers of NAD(P)HX, a damaged form of NAD(P)H that is a result of enzymatic or heat-dependent hydration.</text>
</comment>
<dbReference type="Gene3D" id="3.40.50.10260">
    <property type="entry name" value="YjeF N-terminal domain"/>
    <property type="match status" value="1"/>
</dbReference>
<dbReference type="InterPro" id="IPR030677">
    <property type="entry name" value="Nnr"/>
</dbReference>
<dbReference type="GO" id="GO:0046872">
    <property type="term" value="F:metal ion binding"/>
    <property type="evidence" value="ECO:0007669"/>
    <property type="project" value="UniProtKB-UniRule"/>
</dbReference>
<comment type="function">
    <text evidence="17">Catalyzes the dehydration of the S-form of NAD(P)HX at the expense of ADP, which is converted to AMP. Together with NAD(P)HX epimerase, which catalyzes the epimerization of the S- and R-forms, the enzyme allows the repair of both epimers of NAD(P)HX, a damaged form of NAD(P)H that is a result of enzymatic or heat-dependent hydration.</text>
</comment>
<comment type="similarity">
    <text evidence="3 19">In the N-terminal section; belongs to the NnrE/AIBP family.</text>
</comment>
<comment type="cofactor">
    <cofactor evidence="18 19">
        <name>K(+)</name>
        <dbReference type="ChEBI" id="CHEBI:29103"/>
    </cofactor>
    <text evidence="18 19">Binds 1 potassium ion per subunit.</text>
</comment>
<comment type="catalytic activity">
    <reaction evidence="15 17 19">
        <text>(6S)-NADHX + ADP = AMP + phosphate + NADH + H(+)</text>
        <dbReference type="Rhea" id="RHEA:32223"/>
        <dbReference type="ChEBI" id="CHEBI:15378"/>
        <dbReference type="ChEBI" id="CHEBI:43474"/>
        <dbReference type="ChEBI" id="CHEBI:57945"/>
        <dbReference type="ChEBI" id="CHEBI:64074"/>
        <dbReference type="ChEBI" id="CHEBI:456215"/>
        <dbReference type="ChEBI" id="CHEBI:456216"/>
        <dbReference type="EC" id="4.2.1.136"/>
    </reaction>
</comment>
<dbReference type="InterPro" id="IPR036652">
    <property type="entry name" value="YjeF_N_dom_sf"/>
</dbReference>
<keyword evidence="12 17" id="KW-0456">Lyase</keyword>
<dbReference type="GO" id="GO:0052855">
    <property type="term" value="F:ADP-dependent NAD(P)H-hydrate dehydratase activity"/>
    <property type="evidence" value="ECO:0007669"/>
    <property type="project" value="UniProtKB-UniRule"/>
</dbReference>
<proteinExistence type="inferred from homology"/>
<feature type="binding site" evidence="18">
    <location>
        <begin position="59"/>
        <end position="63"/>
    </location>
    <ligand>
        <name>(6S)-NADPHX</name>
        <dbReference type="ChEBI" id="CHEBI:64076"/>
    </ligand>
</feature>
<feature type="binding site" evidence="18">
    <location>
        <position position="60"/>
    </location>
    <ligand>
        <name>K(+)</name>
        <dbReference type="ChEBI" id="CHEBI:29103"/>
    </ligand>
</feature>
<reference evidence="22 23" key="1">
    <citation type="submission" date="2020-07" db="EMBL/GenBank/DDBJ databases">
        <title>Genomic Encyclopedia of Type Strains, Phase IV (KMG-IV): sequencing the most valuable type-strain genomes for metagenomic binning, comparative biology and taxonomic classification.</title>
        <authorList>
            <person name="Goeker M."/>
        </authorList>
    </citation>
    <scope>NUCLEOTIDE SEQUENCE [LARGE SCALE GENOMIC DNA]</scope>
    <source>
        <strain evidence="22 23">DSM 17721</strain>
    </source>
</reference>
<evidence type="ECO:0000313" key="23">
    <source>
        <dbReference type="Proteomes" id="UP000525298"/>
    </source>
</evidence>
<dbReference type="NCBIfam" id="TIGR00197">
    <property type="entry name" value="yjeF_nterm"/>
    <property type="match status" value="1"/>
</dbReference>
<comment type="catalytic activity">
    <reaction evidence="2 18 19">
        <text>(6R)-NADPHX = (6S)-NADPHX</text>
        <dbReference type="Rhea" id="RHEA:32227"/>
        <dbReference type="ChEBI" id="CHEBI:64076"/>
        <dbReference type="ChEBI" id="CHEBI:64077"/>
        <dbReference type="EC" id="5.1.99.6"/>
    </reaction>
</comment>
<protein>
    <recommendedName>
        <fullName evidence="19">Bifunctional NAD(P)H-hydrate repair enzyme</fullName>
    </recommendedName>
    <alternativeName>
        <fullName evidence="19">Nicotinamide nucleotide repair protein</fullName>
    </alternativeName>
    <domain>
        <recommendedName>
            <fullName evidence="19">ADP-dependent (S)-NAD(P)H-hydrate dehydratase</fullName>
            <ecNumber evidence="19">4.2.1.136</ecNumber>
        </recommendedName>
        <alternativeName>
            <fullName evidence="19">ADP-dependent NAD(P)HX dehydratase</fullName>
        </alternativeName>
    </domain>
    <domain>
        <recommendedName>
            <fullName evidence="19">NAD(P)H-hydrate epimerase</fullName>
            <ecNumber evidence="19">5.1.99.6</ecNumber>
        </recommendedName>
    </domain>
</protein>
<keyword evidence="11 18" id="KW-0413">Isomerase</keyword>
<feature type="binding site" evidence="17">
    <location>
        <position position="388"/>
    </location>
    <ligand>
        <name>(6S)-NADPHX</name>
        <dbReference type="ChEBI" id="CHEBI:64076"/>
    </ligand>
</feature>
<evidence type="ECO:0000256" key="2">
    <source>
        <dbReference type="ARBA" id="ARBA00000909"/>
    </source>
</evidence>
<dbReference type="AlphaFoldDB" id="A0A7W0C6K2"/>
<evidence type="ECO:0000256" key="5">
    <source>
        <dbReference type="ARBA" id="ARBA00022723"/>
    </source>
</evidence>
<dbReference type="HAMAP" id="MF_01966">
    <property type="entry name" value="NADHX_epimerase"/>
    <property type="match status" value="1"/>
</dbReference>
<dbReference type="CDD" id="cd01171">
    <property type="entry name" value="YXKO-related"/>
    <property type="match status" value="1"/>
</dbReference>
<feature type="binding site" evidence="18">
    <location>
        <begin position="135"/>
        <end position="141"/>
    </location>
    <ligand>
        <name>(6S)-NADPHX</name>
        <dbReference type="ChEBI" id="CHEBI:64076"/>
    </ligand>
</feature>
<evidence type="ECO:0000259" key="20">
    <source>
        <dbReference type="PROSITE" id="PS51383"/>
    </source>
</evidence>
<evidence type="ECO:0000256" key="14">
    <source>
        <dbReference type="ARBA" id="ARBA00025153"/>
    </source>
</evidence>
<comment type="similarity">
    <text evidence="4 19">In the C-terminal section; belongs to the NnrD/CARKD family.</text>
</comment>
<keyword evidence="23" id="KW-1185">Reference proteome</keyword>
<dbReference type="InterPro" id="IPR004443">
    <property type="entry name" value="YjeF_N_dom"/>
</dbReference>
<comment type="function">
    <text evidence="18">Catalyzes the epimerization of the S- and R-forms of NAD(P)HX, a damaged form of NAD(P)H that is a result of enzymatic or heat-dependent hydration. This is a prerequisite for the S-specific NAD(P)H-hydrate dehydratase to allow the repair of both epimers of NAD(P)HX.</text>
</comment>
<evidence type="ECO:0000256" key="9">
    <source>
        <dbReference type="ARBA" id="ARBA00022958"/>
    </source>
</evidence>
<comment type="caution">
    <text evidence="22">The sequence shown here is derived from an EMBL/GenBank/DDBJ whole genome shotgun (WGS) entry which is preliminary data.</text>
</comment>
<dbReference type="GO" id="GO:0005524">
    <property type="term" value="F:ATP binding"/>
    <property type="evidence" value="ECO:0007669"/>
    <property type="project" value="UniProtKB-UniRule"/>
</dbReference>
<dbReference type="PROSITE" id="PS51385">
    <property type="entry name" value="YJEF_N"/>
    <property type="match status" value="1"/>
</dbReference>
<keyword evidence="5 18" id="KW-0479">Metal-binding</keyword>
<keyword evidence="6 17" id="KW-0547">Nucleotide-binding</keyword>
<keyword evidence="8 17" id="KW-0521">NADP</keyword>
<gene>
    <name evidence="18" type="primary">nnrE</name>
    <name evidence="17" type="synonym">nnrD</name>
    <name evidence="22" type="ORF">HNR65_000354</name>
</gene>
<feature type="binding site" evidence="17">
    <location>
        <position position="454"/>
    </location>
    <ligand>
        <name>AMP</name>
        <dbReference type="ChEBI" id="CHEBI:456215"/>
    </ligand>
</feature>
<comment type="cofactor">
    <cofactor evidence="17">
        <name>Mg(2+)</name>
        <dbReference type="ChEBI" id="CHEBI:18420"/>
    </cofactor>
</comment>
<feature type="binding site" evidence="17">
    <location>
        <begin position="425"/>
        <end position="429"/>
    </location>
    <ligand>
        <name>AMP</name>
        <dbReference type="ChEBI" id="CHEBI:456215"/>
    </ligand>
</feature>
<evidence type="ECO:0000256" key="13">
    <source>
        <dbReference type="ARBA" id="ARBA00023268"/>
    </source>
</evidence>
<dbReference type="PANTHER" id="PTHR12592">
    <property type="entry name" value="ATP-DEPENDENT (S)-NAD(P)H-HYDRATE DEHYDRATASE FAMILY MEMBER"/>
    <property type="match status" value="1"/>
</dbReference>
<accession>A0A7W0C6K2</accession>
<dbReference type="SUPFAM" id="SSF64153">
    <property type="entry name" value="YjeF N-terminal domain-like"/>
    <property type="match status" value="1"/>
</dbReference>
<evidence type="ECO:0000256" key="8">
    <source>
        <dbReference type="ARBA" id="ARBA00022857"/>
    </source>
</evidence>
<evidence type="ECO:0000256" key="15">
    <source>
        <dbReference type="ARBA" id="ARBA00048238"/>
    </source>
</evidence>
<dbReference type="EMBL" id="JACDUS010000001">
    <property type="protein sequence ID" value="MBA2880047.1"/>
    <property type="molecule type" value="Genomic_DNA"/>
</dbReference>
<evidence type="ECO:0000256" key="3">
    <source>
        <dbReference type="ARBA" id="ARBA00006001"/>
    </source>
</evidence>
<keyword evidence="9 18" id="KW-0630">Potassium</keyword>
<evidence type="ECO:0000256" key="19">
    <source>
        <dbReference type="PIRNR" id="PIRNR017184"/>
    </source>
</evidence>
<feature type="domain" description="YjeF C-terminal" evidence="20">
    <location>
        <begin position="231"/>
        <end position="514"/>
    </location>
</feature>
<comment type="catalytic activity">
    <reaction evidence="16 17 19">
        <text>(6S)-NADPHX + ADP = AMP + phosphate + NADPH + H(+)</text>
        <dbReference type="Rhea" id="RHEA:32235"/>
        <dbReference type="ChEBI" id="CHEBI:15378"/>
        <dbReference type="ChEBI" id="CHEBI:43474"/>
        <dbReference type="ChEBI" id="CHEBI:57783"/>
        <dbReference type="ChEBI" id="CHEBI:64076"/>
        <dbReference type="ChEBI" id="CHEBI:456215"/>
        <dbReference type="ChEBI" id="CHEBI:456216"/>
        <dbReference type="EC" id="4.2.1.136"/>
    </reaction>
</comment>
<feature type="binding site" evidence="18">
    <location>
        <position position="164"/>
    </location>
    <ligand>
        <name>(6S)-NADPHX</name>
        <dbReference type="ChEBI" id="CHEBI:64076"/>
    </ligand>
</feature>
<comment type="caution">
    <text evidence="18">Lacks conserved residue(s) required for the propagation of feature annotation.</text>
</comment>
<dbReference type="GO" id="GO:0052856">
    <property type="term" value="F:NAD(P)HX epimerase activity"/>
    <property type="evidence" value="ECO:0007669"/>
    <property type="project" value="UniProtKB-UniRule"/>
</dbReference>
<keyword evidence="10 17" id="KW-0520">NAD</keyword>
<dbReference type="InterPro" id="IPR029056">
    <property type="entry name" value="Ribokinase-like"/>
</dbReference>
<feature type="binding site" evidence="17">
    <location>
        <position position="266"/>
    </location>
    <ligand>
        <name>(6S)-NADPHX</name>
        <dbReference type="ChEBI" id="CHEBI:64076"/>
    </ligand>
</feature>
<evidence type="ECO:0000256" key="4">
    <source>
        <dbReference type="ARBA" id="ARBA00009524"/>
    </source>
</evidence>
<dbReference type="GO" id="GO:0046496">
    <property type="term" value="P:nicotinamide nucleotide metabolic process"/>
    <property type="evidence" value="ECO:0007669"/>
    <property type="project" value="UniProtKB-UniRule"/>
</dbReference>
<evidence type="ECO:0000313" key="22">
    <source>
        <dbReference type="EMBL" id="MBA2880047.1"/>
    </source>
</evidence>
<dbReference type="PIRSF" id="PIRSF017184">
    <property type="entry name" value="Nnr"/>
    <property type="match status" value="1"/>
</dbReference>
<dbReference type="NCBIfam" id="TIGR00196">
    <property type="entry name" value="yjeF_cterm"/>
    <property type="match status" value="1"/>
</dbReference>
<evidence type="ECO:0000256" key="16">
    <source>
        <dbReference type="ARBA" id="ARBA00049209"/>
    </source>
</evidence>
<evidence type="ECO:0000256" key="7">
    <source>
        <dbReference type="ARBA" id="ARBA00022840"/>
    </source>
</evidence>
<dbReference type="PANTHER" id="PTHR12592:SF0">
    <property type="entry name" value="ATP-DEPENDENT (S)-NAD(P)H-HYDRATE DEHYDRATASE"/>
    <property type="match status" value="1"/>
</dbReference>
<dbReference type="GO" id="GO:0110051">
    <property type="term" value="P:metabolite repair"/>
    <property type="evidence" value="ECO:0007669"/>
    <property type="project" value="TreeGrafter"/>
</dbReference>
<evidence type="ECO:0000256" key="11">
    <source>
        <dbReference type="ARBA" id="ARBA00023235"/>
    </source>
</evidence>
<organism evidence="22 23">
    <name type="scientific">Desulfosalsimonas propionicica</name>
    <dbReference type="NCBI Taxonomy" id="332175"/>
    <lineage>
        <taxon>Bacteria</taxon>
        <taxon>Pseudomonadati</taxon>
        <taxon>Thermodesulfobacteriota</taxon>
        <taxon>Desulfobacteria</taxon>
        <taxon>Desulfobacterales</taxon>
        <taxon>Desulfosalsimonadaceae</taxon>
        <taxon>Desulfosalsimonas</taxon>
    </lineage>
</organism>
<feature type="binding site" evidence="17">
    <location>
        <position position="455"/>
    </location>
    <ligand>
        <name>(6S)-NADPHX</name>
        <dbReference type="ChEBI" id="CHEBI:64076"/>
    </ligand>
</feature>
<dbReference type="Pfam" id="PF03853">
    <property type="entry name" value="YjeF_N"/>
    <property type="match status" value="1"/>
</dbReference>
<dbReference type="EC" id="5.1.99.6" evidence="19"/>
<comment type="subunit">
    <text evidence="17">Homotetramer.</text>
</comment>
<dbReference type="HAMAP" id="MF_01965">
    <property type="entry name" value="NADHX_dehydratase"/>
    <property type="match status" value="1"/>
</dbReference>
<evidence type="ECO:0000256" key="1">
    <source>
        <dbReference type="ARBA" id="ARBA00000013"/>
    </source>
</evidence>
<dbReference type="Gene3D" id="3.40.1190.20">
    <property type="match status" value="1"/>
</dbReference>
<dbReference type="InterPro" id="IPR000631">
    <property type="entry name" value="CARKD"/>
</dbReference>
<name>A0A7W0C6K2_9BACT</name>
<dbReference type="SUPFAM" id="SSF53613">
    <property type="entry name" value="Ribokinase-like"/>
    <property type="match status" value="1"/>
</dbReference>
<keyword evidence="7 17" id="KW-0067">ATP-binding</keyword>
<dbReference type="Pfam" id="PF01256">
    <property type="entry name" value="Carb_kinase"/>
    <property type="match status" value="1"/>
</dbReference>
<comment type="catalytic activity">
    <reaction evidence="1 18 19">
        <text>(6R)-NADHX = (6S)-NADHX</text>
        <dbReference type="Rhea" id="RHEA:32215"/>
        <dbReference type="ChEBI" id="CHEBI:64074"/>
        <dbReference type="ChEBI" id="CHEBI:64075"/>
        <dbReference type="EC" id="5.1.99.6"/>
    </reaction>
</comment>
<evidence type="ECO:0000256" key="6">
    <source>
        <dbReference type="ARBA" id="ARBA00022741"/>
    </source>
</evidence>
<feature type="binding site" evidence="17">
    <location>
        <position position="337"/>
    </location>
    <ligand>
        <name>(6S)-NADPHX</name>
        <dbReference type="ChEBI" id="CHEBI:64076"/>
    </ligand>
</feature>
<evidence type="ECO:0000256" key="12">
    <source>
        <dbReference type="ARBA" id="ARBA00023239"/>
    </source>
</evidence>
<dbReference type="Proteomes" id="UP000525298">
    <property type="component" value="Unassembled WGS sequence"/>
</dbReference>
<dbReference type="RefSeq" id="WP_181549717.1">
    <property type="nucleotide sequence ID" value="NZ_JACDUS010000001.1"/>
</dbReference>
<keyword evidence="13" id="KW-0511">Multifunctional enzyme</keyword>
<feature type="binding site" evidence="18">
    <location>
        <position position="131"/>
    </location>
    <ligand>
        <name>K(+)</name>
        <dbReference type="ChEBI" id="CHEBI:29103"/>
    </ligand>
</feature>
<evidence type="ECO:0000259" key="21">
    <source>
        <dbReference type="PROSITE" id="PS51385"/>
    </source>
</evidence>
<evidence type="ECO:0000256" key="17">
    <source>
        <dbReference type="HAMAP-Rule" id="MF_01965"/>
    </source>
</evidence>
<dbReference type="PROSITE" id="PS01050">
    <property type="entry name" value="YJEF_C_2"/>
    <property type="match status" value="1"/>
</dbReference>
<comment type="similarity">
    <text evidence="18">Belongs to the NnrE/AIBP family.</text>
</comment>
<dbReference type="InterPro" id="IPR017953">
    <property type="entry name" value="Carbohydrate_kinase_pred_CS"/>
</dbReference>
<evidence type="ECO:0000256" key="18">
    <source>
        <dbReference type="HAMAP-Rule" id="MF_01966"/>
    </source>
</evidence>
<sequence>MYILTADEMREMDRQTIETFGLPGRVLMENAGRGAVRAIFDTWPEIYSRRVAVIAGKGNNGGDGFVIARYLAQHGVDAAVYLLASRDRLRGDAAANFKHLETLGIPVTEMPDDLTFSRYKEEIAQCHLIVDAILGTGLDSEVKGYFRDIIDFINQVSAPVFCVDIASGLHTETGQPCGICVKADATATFAFAKLGHMLLPGARYTGKLFIIDIGIPPHIVRAANPRHQVLTSGWIRSRLPARDQQSHKGQTGHVLVAAGSTGKSGAAVMAATAAMRAGAGLVTLAVPESINTIVESRGLETMTRPLAEARGGTLGKDSLEPIVSMLSDKSCLALGPGMGTADTTRELVCALIENSPVPVVVDADGLNNLAGCLGVLKNKRAEIILTPHPGEMARLAKTSTAEIQADRVSAARNFAKAQGVLLVLKGARTVIAHPDGRVFVNTTGNPGMASGGMGDVLTGMIAGFTAQGVAADAACHLGVYLHGAAADLLAKNRGPVGYMAGDVMDHLPETFGAIDSGAFTDMAHDCRPLL</sequence>
<feature type="binding site" evidence="18">
    <location>
        <position position="167"/>
    </location>
    <ligand>
        <name>K(+)</name>
        <dbReference type="ChEBI" id="CHEBI:29103"/>
    </ligand>
</feature>
<feature type="domain" description="YjeF N-terminal" evidence="21">
    <location>
        <begin position="9"/>
        <end position="221"/>
    </location>
</feature>